<keyword evidence="4" id="KW-1185">Reference proteome</keyword>
<evidence type="ECO:0000313" key="3">
    <source>
        <dbReference type="EMBL" id="AXR08225.1"/>
    </source>
</evidence>
<dbReference type="Gene3D" id="3.30.565.10">
    <property type="entry name" value="Histidine kinase-like ATPase, C-terminal domain"/>
    <property type="match status" value="1"/>
</dbReference>
<dbReference type="Proteomes" id="UP000262073">
    <property type="component" value="Chromosome"/>
</dbReference>
<dbReference type="AlphaFoldDB" id="A0A346NRR8"/>
<keyword evidence="1" id="KW-0472">Membrane</keyword>
<dbReference type="InterPro" id="IPR036890">
    <property type="entry name" value="HATPase_C_sf"/>
</dbReference>
<dbReference type="PANTHER" id="PTHR34220:SF7">
    <property type="entry name" value="SENSOR HISTIDINE KINASE YPDA"/>
    <property type="match status" value="1"/>
</dbReference>
<protein>
    <recommendedName>
        <fullName evidence="2">Signal transduction histidine kinase internal region domain-containing protein</fullName>
    </recommendedName>
</protein>
<dbReference type="RefSeq" id="WP_117318437.1">
    <property type="nucleotide sequence ID" value="NZ_CP031769.1"/>
</dbReference>
<feature type="transmembrane region" description="Helical" evidence="1">
    <location>
        <begin position="54"/>
        <end position="77"/>
    </location>
</feature>
<reference evidence="3 4" key="1">
    <citation type="submission" date="2018-08" db="EMBL/GenBank/DDBJ databases">
        <title>Salinimonas sediminis sp. nov., a piezophilic bacterium isolated from a deep-sea sediment sample from the New Britain Trench.</title>
        <authorList>
            <person name="Cao J."/>
        </authorList>
    </citation>
    <scope>NUCLEOTIDE SEQUENCE [LARGE SCALE GENOMIC DNA]</scope>
    <source>
        <strain evidence="3 4">N102</strain>
    </source>
</reference>
<dbReference type="GO" id="GO:0016020">
    <property type="term" value="C:membrane"/>
    <property type="evidence" value="ECO:0007669"/>
    <property type="project" value="InterPro"/>
</dbReference>
<evidence type="ECO:0000313" key="4">
    <source>
        <dbReference type="Proteomes" id="UP000262073"/>
    </source>
</evidence>
<feature type="transmembrane region" description="Helical" evidence="1">
    <location>
        <begin position="27"/>
        <end position="48"/>
    </location>
</feature>
<keyword evidence="1" id="KW-0812">Transmembrane</keyword>
<dbReference type="InterPro" id="IPR050640">
    <property type="entry name" value="Bact_2-comp_sensor_kinase"/>
</dbReference>
<dbReference type="KEGG" id="salm:D0Y50_18810"/>
<gene>
    <name evidence="3" type="ORF">D0Y50_18810</name>
</gene>
<name>A0A346NRR8_9ALTE</name>
<dbReference type="Pfam" id="PF06580">
    <property type="entry name" value="His_kinase"/>
    <property type="match status" value="1"/>
</dbReference>
<dbReference type="PANTHER" id="PTHR34220">
    <property type="entry name" value="SENSOR HISTIDINE KINASE YPDA"/>
    <property type="match status" value="1"/>
</dbReference>
<keyword evidence="1" id="KW-1133">Transmembrane helix</keyword>
<sequence length="377" mass="42638">MNNLAWAPSWLRQFGTYAVGTSKPYRVVMLLLFGLHFILTWAAMQSLLAGTGEYVNAVIARALLEATLFIAVCHFLVRPYLRMNLVGTNLQATSITLCVFYLMAVSIVYFYISYSLGKLDFLTATDMSQIQVQSGQMGRELGFIAMVVMGSAQSLITLSLWSVAYLVWHFQKNKRELQHQINQSQIQQLTNQLSPHFLFNSLNSIRALIFADQERAAEVLTLLSDLLRSQMHSQLKTRSTLGEEWQLTGKYLEIEKVRFDERLTLEVDLAPATLGQEVPTLTLLTLAENAVKHGISQSSRPGYIRLTSYLSASHSWCLEVANSHFNSPGQPGTQVGQHNVKKRLELVYGRQSRFTTEDDNQQYRVLMELPYVKSPDS</sequence>
<proteinExistence type="predicted"/>
<feature type="domain" description="Signal transduction histidine kinase internal region" evidence="2">
    <location>
        <begin position="185"/>
        <end position="263"/>
    </location>
</feature>
<dbReference type="InterPro" id="IPR010559">
    <property type="entry name" value="Sig_transdc_His_kin_internal"/>
</dbReference>
<evidence type="ECO:0000256" key="1">
    <source>
        <dbReference type="SAM" id="Phobius"/>
    </source>
</evidence>
<dbReference type="EMBL" id="CP031769">
    <property type="protein sequence ID" value="AXR08225.1"/>
    <property type="molecule type" value="Genomic_DNA"/>
</dbReference>
<dbReference type="GO" id="GO:0000155">
    <property type="term" value="F:phosphorelay sensor kinase activity"/>
    <property type="evidence" value="ECO:0007669"/>
    <property type="project" value="InterPro"/>
</dbReference>
<accession>A0A346NRR8</accession>
<feature type="transmembrane region" description="Helical" evidence="1">
    <location>
        <begin position="89"/>
        <end position="112"/>
    </location>
</feature>
<dbReference type="OrthoDB" id="2514702at2"/>
<feature type="transmembrane region" description="Helical" evidence="1">
    <location>
        <begin position="143"/>
        <end position="168"/>
    </location>
</feature>
<evidence type="ECO:0000259" key="2">
    <source>
        <dbReference type="Pfam" id="PF06580"/>
    </source>
</evidence>
<organism evidence="3 4">
    <name type="scientific">Salinimonas sediminis</name>
    <dbReference type="NCBI Taxonomy" id="2303538"/>
    <lineage>
        <taxon>Bacteria</taxon>
        <taxon>Pseudomonadati</taxon>
        <taxon>Pseudomonadota</taxon>
        <taxon>Gammaproteobacteria</taxon>
        <taxon>Alteromonadales</taxon>
        <taxon>Alteromonadaceae</taxon>
        <taxon>Alteromonas/Salinimonas group</taxon>
        <taxon>Salinimonas</taxon>
    </lineage>
</organism>